<accession>A0ACC0F0P1</accession>
<organism evidence="1 2">
    <name type="scientific">Camellia lanceoleosa</name>
    <dbReference type="NCBI Taxonomy" id="1840588"/>
    <lineage>
        <taxon>Eukaryota</taxon>
        <taxon>Viridiplantae</taxon>
        <taxon>Streptophyta</taxon>
        <taxon>Embryophyta</taxon>
        <taxon>Tracheophyta</taxon>
        <taxon>Spermatophyta</taxon>
        <taxon>Magnoliopsida</taxon>
        <taxon>eudicotyledons</taxon>
        <taxon>Gunneridae</taxon>
        <taxon>Pentapetalae</taxon>
        <taxon>asterids</taxon>
        <taxon>Ericales</taxon>
        <taxon>Theaceae</taxon>
        <taxon>Camellia</taxon>
    </lineage>
</organism>
<dbReference type="EMBL" id="CM045768">
    <property type="protein sequence ID" value="KAI7982049.1"/>
    <property type="molecule type" value="Genomic_DNA"/>
</dbReference>
<dbReference type="Proteomes" id="UP001060215">
    <property type="component" value="Chromosome 11"/>
</dbReference>
<reference evidence="1 2" key="1">
    <citation type="journal article" date="2022" name="Plant J.">
        <title>Chromosome-level genome of Camellia lanceoleosa provides a valuable resource for understanding genome evolution and self-incompatibility.</title>
        <authorList>
            <person name="Gong W."/>
            <person name="Xiao S."/>
            <person name="Wang L."/>
            <person name="Liao Z."/>
            <person name="Chang Y."/>
            <person name="Mo W."/>
            <person name="Hu G."/>
            <person name="Li W."/>
            <person name="Zhao G."/>
            <person name="Zhu H."/>
            <person name="Hu X."/>
            <person name="Ji K."/>
            <person name="Xiang X."/>
            <person name="Song Q."/>
            <person name="Yuan D."/>
            <person name="Jin S."/>
            <person name="Zhang L."/>
        </authorList>
    </citation>
    <scope>NUCLEOTIDE SEQUENCE [LARGE SCALE GENOMIC DNA]</scope>
    <source>
        <strain evidence="1">SQ_2022a</strain>
    </source>
</reference>
<sequence length="244" mass="27223">MADSKAKQPTETVQDNEKRLKYLDIVQVTAIYIIVCFSSLYEYAKENSGPLKPGVQTIEGTVNIVIGPVYEKFHDIPCELLKLIDRKVDYSINMLDRHAPSLIKQALSAAQKAPEMTRAVASAIQRTRVVDIMANITNAVYTKYEPTAKELYVKYELVGEQYAVSAWQSMNRLPLFPQVAGIVVSTAVHWTDKYNQAVCYTAEKGFTVAEYMPLVPIDRIAKVFEEAEHGPAASTNGETVLVTQ</sequence>
<name>A0ACC0F0P1_9ERIC</name>
<gene>
    <name evidence="1" type="ORF">LOK49_LG15G00233</name>
</gene>
<comment type="caution">
    <text evidence="1">The sequence shown here is derived from an EMBL/GenBank/DDBJ whole genome shotgun (WGS) entry which is preliminary data.</text>
</comment>
<keyword evidence="2" id="KW-1185">Reference proteome</keyword>
<protein>
    <submittedName>
        <fullName evidence="1">Stress-related protein</fullName>
    </submittedName>
</protein>
<evidence type="ECO:0000313" key="2">
    <source>
        <dbReference type="Proteomes" id="UP001060215"/>
    </source>
</evidence>
<evidence type="ECO:0000313" key="1">
    <source>
        <dbReference type="EMBL" id="KAI7982049.1"/>
    </source>
</evidence>
<proteinExistence type="predicted"/>